<dbReference type="Gene3D" id="4.10.410.40">
    <property type="match status" value="1"/>
</dbReference>
<comment type="caution">
    <text evidence="1">The sequence shown here is derived from an EMBL/GenBank/DDBJ whole genome shotgun (WGS) entry which is preliminary data.</text>
</comment>
<evidence type="ECO:0008006" key="3">
    <source>
        <dbReference type="Google" id="ProtNLM"/>
    </source>
</evidence>
<dbReference type="OrthoDB" id="7513466at2"/>
<accession>A0A255YPW1</accession>
<organism evidence="1 2">
    <name type="scientific">Sandarakinorhabdus cyanobacteriorum</name>
    <dbReference type="NCBI Taxonomy" id="1981098"/>
    <lineage>
        <taxon>Bacteria</taxon>
        <taxon>Pseudomonadati</taxon>
        <taxon>Pseudomonadota</taxon>
        <taxon>Alphaproteobacteria</taxon>
        <taxon>Sphingomonadales</taxon>
        <taxon>Sphingosinicellaceae</taxon>
        <taxon>Sandarakinorhabdus</taxon>
    </lineage>
</organism>
<dbReference type="Proteomes" id="UP000216991">
    <property type="component" value="Unassembled WGS sequence"/>
</dbReference>
<evidence type="ECO:0000313" key="2">
    <source>
        <dbReference type="Proteomes" id="UP000216991"/>
    </source>
</evidence>
<dbReference type="RefSeq" id="WP_094472972.1">
    <property type="nucleotide sequence ID" value="NZ_NOXT01000088.1"/>
</dbReference>
<evidence type="ECO:0000313" key="1">
    <source>
        <dbReference type="EMBL" id="OYQ31241.1"/>
    </source>
</evidence>
<sequence length="153" mass="16110">MTVRTSAGTTLKVSASTPATFDATGYNALTMTVVGEVSDLGEFGREFNLVTFNPVGSRGVVKKKGSFNQGTMQIQLGLDTDDTGQILLKSASLSDADHSFLVTTQNGDKYYFQAQVMSFKVNVGSVDQITTATVTLELTTNSAGVGIVEVLAP</sequence>
<dbReference type="AlphaFoldDB" id="A0A255YPW1"/>
<name>A0A255YPW1_9SPHN</name>
<protein>
    <recommendedName>
        <fullName evidence="3">Phage tail protein</fullName>
    </recommendedName>
</protein>
<proteinExistence type="predicted"/>
<keyword evidence="2" id="KW-1185">Reference proteome</keyword>
<gene>
    <name evidence="1" type="ORF">CHU93_04565</name>
</gene>
<reference evidence="1 2" key="1">
    <citation type="submission" date="2017-07" db="EMBL/GenBank/DDBJ databases">
        <title>Sandarakinorhabdus cyanobacteriorum sp. nov., a novel bacterium isolated from cyanobacterial aggregates in a eutrophic lake.</title>
        <authorList>
            <person name="Cai H."/>
        </authorList>
    </citation>
    <scope>NUCLEOTIDE SEQUENCE [LARGE SCALE GENOMIC DNA]</scope>
    <source>
        <strain evidence="1 2">TH057</strain>
    </source>
</reference>
<dbReference type="EMBL" id="NOXT01000088">
    <property type="protein sequence ID" value="OYQ31241.1"/>
    <property type="molecule type" value="Genomic_DNA"/>
</dbReference>